<reference evidence="6 7" key="1">
    <citation type="submission" date="2019-08" db="EMBL/GenBank/DDBJ databases">
        <authorList>
            <person name="Liang Q."/>
        </authorList>
    </citation>
    <scope>NUCLEOTIDE SEQUENCE [LARGE SCALE GENOMIC DNA]</scope>
    <source>
        <strain evidence="6 7">V1718</strain>
    </source>
</reference>
<evidence type="ECO:0000256" key="2">
    <source>
        <dbReference type="ARBA" id="ARBA00022741"/>
    </source>
</evidence>
<dbReference type="GO" id="GO:0005524">
    <property type="term" value="F:ATP binding"/>
    <property type="evidence" value="ECO:0007669"/>
    <property type="project" value="UniProtKB-KW"/>
</dbReference>
<dbReference type="EMBL" id="CP042467">
    <property type="protein sequence ID" value="QED29482.1"/>
    <property type="molecule type" value="Genomic_DNA"/>
</dbReference>
<dbReference type="InterPro" id="IPR008271">
    <property type="entry name" value="Ser/Thr_kinase_AS"/>
</dbReference>
<gene>
    <name evidence="6" type="ORF">FRD01_20035</name>
</gene>
<keyword evidence="1" id="KW-0808">Transferase</keyword>
<dbReference type="Gene3D" id="3.30.200.20">
    <property type="entry name" value="Phosphorylase Kinase, domain 1"/>
    <property type="match status" value="1"/>
</dbReference>
<dbReference type="Pfam" id="PF13424">
    <property type="entry name" value="TPR_12"/>
    <property type="match status" value="2"/>
</dbReference>
<dbReference type="InterPro" id="IPR027417">
    <property type="entry name" value="P-loop_NTPase"/>
</dbReference>
<dbReference type="SMART" id="SM00028">
    <property type="entry name" value="TPR"/>
    <property type="match status" value="7"/>
</dbReference>
<dbReference type="CDD" id="cd14014">
    <property type="entry name" value="STKc_PknB_like"/>
    <property type="match status" value="1"/>
</dbReference>
<evidence type="ECO:0000313" key="7">
    <source>
        <dbReference type="Proteomes" id="UP000321595"/>
    </source>
</evidence>
<dbReference type="GO" id="GO:0004674">
    <property type="term" value="F:protein serine/threonine kinase activity"/>
    <property type="evidence" value="ECO:0007669"/>
    <property type="project" value="TreeGrafter"/>
</dbReference>
<dbReference type="OrthoDB" id="5476521at2"/>
<keyword evidence="3" id="KW-0418">Kinase</keyword>
<dbReference type="Gene3D" id="3.40.50.300">
    <property type="entry name" value="P-loop containing nucleotide triphosphate hydrolases"/>
    <property type="match status" value="1"/>
</dbReference>
<dbReference type="InterPro" id="IPR011990">
    <property type="entry name" value="TPR-like_helical_dom_sf"/>
</dbReference>
<dbReference type="SUPFAM" id="SSF56112">
    <property type="entry name" value="Protein kinase-like (PK-like)"/>
    <property type="match status" value="1"/>
</dbReference>
<evidence type="ECO:0000259" key="5">
    <source>
        <dbReference type="PROSITE" id="PS50011"/>
    </source>
</evidence>
<dbReference type="PROSITE" id="PS50011">
    <property type="entry name" value="PROTEIN_KINASE_DOM"/>
    <property type="match status" value="1"/>
</dbReference>
<dbReference type="InterPro" id="IPR000719">
    <property type="entry name" value="Prot_kinase_dom"/>
</dbReference>
<accession>A0A5B8XU80</accession>
<dbReference type="Gene3D" id="1.25.40.10">
    <property type="entry name" value="Tetratricopeptide repeat domain"/>
    <property type="match status" value="2"/>
</dbReference>
<dbReference type="AlphaFoldDB" id="A0A5B8XU80"/>
<evidence type="ECO:0000256" key="1">
    <source>
        <dbReference type="ARBA" id="ARBA00022679"/>
    </source>
</evidence>
<dbReference type="Pfam" id="PF13191">
    <property type="entry name" value="AAA_16"/>
    <property type="match status" value="1"/>
</dbReference>
<evidence type="ECO:0000313" key="6">
    <source>
        <dbReference type="EMBL" id="QED29482.1"/>
    </source>
</evidence>
<proteinExistence type="predicted"/>
<dbReference type="Gene3D" id="1.10.510.10">
    <property type="entry name" value="Transferase(Phosphotransferase) domain 1"/>
    <property type="match status" value="1"/>
</dbReference>
<dbReference type="PANTHER" id="PTHR43289:SF6">
    <property type="entry name" value="SERINE_THREONINE-PROTEIN KINASE NEKL-3"/>
    <property type="match status" value="1"/>
</dbReference>
<keyword evidence="4" id="KW-0067">ATP-binding</keyword>
<feature type="domain" description="Protein kinase" evidence="5">
    <location>
        <begin position="18"/>
        <end position="296"/>
    </location>
</feature>
<evidence type="ECO:0000256" key="4">
    <source>
        <dbReference type="ARBA" id="ARBA00022840"/>
    </source>
</evidence>
<dbReference type="KEGG" id="bbae:FRD01_20035"/>
<organism evidence="6 7">
    <name type="scientific">Microvenator marinus</name>
    <dbReference type="NCBI Taxonomy" id="2600177"/>
    <lineage>
        <taxon>Bacteria</taxon>
        <taxon>Deltaproteobacteria</taxon>
        <taxon>Bradymonadales</taxon>
        <taxon>Microvenatoraceae</taxon>
        <taxon>Microvenator</taxon>
    </lineage>
</organism>
<dbReference type="SUPFAM" id="SSF52540">
    <property type="entry name" value="P-loop containing nucleoside triphosphate hydrolases"/>
    <property type="match status" value="1"/>
</dbReference>
<name>A0A5B8XU80_9DELT</name>
<evidence type="ECO:0000256" key="3">
    <source>
        <dbReference type="ARBA" id="ARBA00022777"/>
    </source>
</evidence>
<dbReference type="SUPFAM" id="SSF48452">
    <property type="entry name" value="TPR-like"/>
    <property type="match status" value="2"/>
</dbReference>
<protein>
    <submittedName>
        <fullName evidence="6">Tetratricopeptide repeat protein</fullName>
    </submittedName>
</protein>
<dbReference type="Proteomes" id="UP000321595">
    <property type="component" value="Chromosome"/>
</dbReference>
<dbReference type="InterPro" id="IPR019734">
    <property type="entry name" value="TPR_rpt"/>
</dbReference>
<dbReference type="InterPro" id="IPR011009">
    <property type="entry name" value="Kinase-like_dom_sf"/>
</dbReference>
<sequence length="1232" mass="137555">MPNLGVVVSEAHIVAGRYVLNQLLGRGGVGEVWRATQQPLGRVVALKLLREEYAGNPQIMRRFGREARAASGLAHPNIASVFDHGTDDLERLYIAMELIEGISLTEAIEKGLSVRNTLELADQLLAGLAHAHARGVIHRDLKPDNIVLAGAHLPESIGIPKLVDFGIATVAGLASEDADDEPTERRDTMRGEVIGTPRYMSPEQAMGERNLSPRSDLYNVGLILYETLTGYPPYGDERGLAVMSRHVHDAIPPILARPGLEPPDQMIEAIMRALAKNPLERWSSAAEMRKALRPILDEARENTELNITPEPLVKPAARSQILTPMDNPAKIRQSPYQLEDEDGEVEVIEIPNALGRTPFVGRISERNRMNDLVARVCDDGRGSIVLISGEAGVGKTRLSSWLKEVVEENGLMRSNVGTFTRGGSSSLRGVQDVMESMFRTRGLPRAQVVQRVEQRLKQWGHNSEEDAAAVIDFIRPTAHDDTRPSSVSTSALFATLTRIIEIGAIRKPRLIILDDIHWAGRELADFFDYLAVELRHRRIPVLVVATIRTEDLAERPELESKLSSLSRYLGETVEKIELERFSGHTGRMLVDALMPMEDELADVVLERSSGNPLHLSFLIRYLRDENLLENEGGRYFARDLEQVRGAVPPSLADLFRVRIEQAEAHYKVEGRLQRHLEFAAVIGLRFQYEVLRRMIELSGDQDLLRHCDHDLDRLVVEGFFTEIEGRGDDWYSFSHGLLRDHLLRGIGPLVSRGLHRQAAEAMTEVFGAGADTFAMEIARHWNAARDTPKALEWYRRAAETAQRSFVLAQAATAWEEALEIMDGKLGHDRSNQPESKDPLLTHLDREAFLKAGIKAEDYLHALWRLGDLLEGFGDFFKAEAAYRRVVRIVGKDSSKLKPEILTPLGNSWLGLGHIAWQRGDFEAADWAFRKVAELLRSNPTEKKLEVAATLGIARVAWHRADYEVATKLANESLKIARENKNEEGQAEALWILGEVQRMLGSGEEARQQFVSSLDIYRSINSPLGIARNLLSLAQVARYSKDFDEARKLYSRALSHYERLGDRRGAGMCHNGLGDVERLEKRFEEADRAYGRALEIYEGIGAEYDVAIVLANLGLNALELEDASAAQTYLEGALNIVSGGDYPYLLAGIEYNLAVARARQGDRSGWHERVMSLATSLPIADIDYARPLEELAGHHVAAGEREAAVELWSKSLEIYEELGLIEDAERVRNLIQD</sequence>
<dbReference type="PANTHER" id="PTHR43289">
    <property type="entry name" value="MITOGEN-ACTIVATED PROTEIN KINASE KINASE KINASE 20-RELATED"/>
    <property type="match status" value="1"/>
</dbReference>
<dbReference type="Pfam" id="PF00069">
    <property type="entry name" value="Pkinase"/>
    <property type="match status" value="1"/>
</dbReference>
<dbReference type="SMART" id="SM00220">
    <property type="entry name" value="S_TKc"/>
    <property type="match status" value="1"/>
</dbReference>
<keyword evidence="7" id="KW-1185">Reference proteome</keyword>
<keyword evidence="2" id="KW-0547">Nucleotide-binding</keyword>
<dbReference type="InterPro" id="IPR041664">
    <property type="entry name" value="AAA_16"/>
</dbReference>
<dbReference type="PROSITE" id="PS00108">
    <property type="entry name" value="PROTEIN_KINASE_ST"/>
    <property type="match status" value="1"/>
</dbReference>